<evidence type="ECO:0000313" key="1">
    <source>
        <dbReference type="EMBL" id="CAI4000354.1"/>
    </source>
</evidence>
<evidence type="ECO:0000313" key="3">
    <source>
        <dbReference type="Proteomes" id="UP001152797"/>
    </source>
</evidence>
<organism evidence="1">
    <name type="scientific">Cladocopium goreaui</name>
    <dbReference type="NCBI Taxonomy" id="2562237"/>
    <lineage>
        <taxon>Eukaryota</taxon>
        <taxon>Sar</taxon>
        <taxon>Alveolata</taxon>
        <taxon>Dinophyceae</taxon>
        <taxon>Suessiales</taxon>
        <taxon>Symbiodiniaceae</taxon>
        <taxon>Cladocopium</taxon>
    </lineage>
</organism>
<dbReference type="OrthoDB" id="410385at2759"/>
<comment type="caution">
    <text evidence="1">The sequence shown here is derived from an EMBL/GenBank/DDBJ whole genome shotgun (WGS) entry which is preliminary data.</text>
</comment>
<sequence>MHGGLRNKWTTFYVNHSAFSSLALTCDSSHDHQPWGVTGTQSGWKFNTADEAEYPALLCERVAAIIASVAKKHSVVFIPRELTQPQHHLEPKRRAAEAGRQPRGNLLPQIISEFKQKLTLAVPASYARGAPRLLTAQEQSALQLPFTSKILSIKKGETTTSVNAEDTCLAEIGIYRTPDEFQQVAADLQHPFDGASTVPDDLKRALFWLLTQGVHVVQQERVKLFEHYKMAADNLAEDEAALHSLIDADREALIRDKKILLFQLMCRDAGVDDEGLGDLIASGVKLTGQGEYSRQFEEELKPPAISNVDLMRSSKWTRRKILGRSNLHVPDNVREQVWQGALDEAQKGWLTGPLTELELREQLGPMFVVTAEALFDLLGWRVSMKESKRVPMPDTFEALGVTFDFTASEDGVVMVRNKPSRILQICSELDRILHSGCLSISEATSLRGKLQFAETHTFGRVLASHLQMFHKRASGQLSDSVISETMRHELLWIRDFMTEDIPRKLLSGMADYKLCIFTDASLEGSDSHAGVGMVALCVCGGQIQQKFFFSDVVPAWILSLLQCRTPKIISTLELLSAVMAIHLLG</sequence>
<accession>A0A9P1G463</accession>
<name>A0A9P1G463_9DINO</name>
<reference evidence="1" key="1">
    <citation type="submission" date="2022-10" db="EMBL/GenBank/DDBJ databases">
        <authorList>
            <person name="Chen Y."/>
            <person name="Dougan E. K."/>
            <person name="Chan C."/>
            <person name="Rhodes N."/>
            <person name="Thang M."/>
        </authorList>
    </citation>
    <scope>NUCLEOTIDE SEQUENCE</scope>
</reference>
<dbReference type="EMBL" id="CAMXCT020002778">
    <property type="protein sequence ID" value="CAL1153729.1"/>
    <property type="molecule type" value="Genomic_DNA"/>
</dbReference>
<gene>
    <name evidence="1" type="ORF">C1SCF055_LOCUS26476</name>
</gene>
<evidence type="ECO:0000313" key="2">
    <source>
        <dbReference type="EMBL" id="CAL4787666.1"/>
    </source>
</evidence>
<proteinExistence type="predicted"/>
<dbReference type="AlphaFoldDB" id="A0A9P1G463"/>
<dbReference type="EMBL" id="CAMXCT030002778">
    <property type="protein sequence ID" value="CAL4787666.1"/>
    <property type="molecule type" value="Genomic_DNA"/>
</dbReference>
<dbReference type="Proteomes" id="UP001152797">
    <property type="component" value="Unassembled WGS sequence"/>
</dbReference>
<protein>
    <submittedName>
        <fullName evidence="1">Uncharacterized protein</fullName>
    </submittedName>
</protein>
<reference evidence="2 3" key="2">
    <citation type="submission" date="2024-05" db="EMBL/GenBank/DDBJ databases">
        <authorList>
            <person name="Chen Y."/>
            <person name="Shah S."/>
            <person name="Dougan E. K."/>
            <person name="Thang M."/>
            <person name="Chan C."/>
        </authorList>
    </citation>
    <scope>NUCLEOTIDE SEQUENCE [LARGE SCALE GENOMIC DNA]</scope>
</reference>
<dbReference type="EMBL" id="CAMXCT010002778">
    <property type="protein sequence ID" value="CAI4000354.1"/>
    <property type="molecule type" value="Genomic_DNA"/>
</dbReference>
<keyword evidence="3" id="KW-1185">Reference proteome</keyword>